<name>A0ABD4KDG8_9ENTR</name>
<comment type="caution">
    <text evidence="2">The sequence shown here is derived from an EMBL/GenBank/DDBJ whole genome shotgun (WGS) entry which is preliminary data.</text>
</comment>
<dbReference type="RefSeq" id="WP_194513435.1">
    <property type="nucleotide sequence ID" value="NZ_JADIXP010000007.1"/>
</dbReference>
<dbReference type="EMBL" id="JADIXP010000007">
    <property type="protein sequence ID" value="MBF4178902.1"/>
    <property type="molecule type" value="Genomic_DNA"/>
</dbReference>
<protein>
    <submittedName>
        <fullName evidence="2">Uncharacterized protein</fullName>
    </submittedName>
</protein>
<dbReference type="AlphaFoldDB" id="A0ABD4KDG8"/>
<evidence type="ECO:0000313" key="2">
    <source>
        <dbReference type="EMBL" id="MBF4178902.1"/>
    </source>
</evidence>
<sequence>MGWMSAIGDFAMDMIGEGADSGTGVAAEGFMSPVADVGSSNWWEKGIEKMMPSIMGAAMRPKPQQHAMAAPGGHGVQANTSGVMKPFDEVREMADDNPLSGIHQWSNLFS</sequence>
<organism evidence="2 3">
    <name type="scientific">Lelliottia nimipressuralis</name>
    <dbReference type="NCBI Taxonomy" id="69220"/>
    <lineage>
        <taxon>Bacteria</taxon>
        <taxon>Pseudomonadati</taxon>
        <taxon>Pseudomonadota</taxon>
        <taxon>Gammaproteobacteria</taxon>
        <taxon>Enterobacterales</taxon>
        <taxon>Enterobacteriaceae</taxon>
        <taxon>Lelliottia</taxon>
    </lineage>
</organism>
<accession>A0ABD4KDG8</accession>
<dbReference type="Proteomes" id="UP000628560">
    <property type="component" value="Unassembled WGS sequence"/>
</dbReference>
<proteinExistence type="predicted"/>
<evidence type="ECO:0000256" key="1">
    <source>
        <dbReference type="SAM" id="MobiDB-lite"/>
    </source>
</evidence>
<evidence type="ECO:0000313" key="3">
    <source>
        <dbReference type="Proteomes" id="UP000628560"/>
    </source>
</evidence>
<gene>
    <name evidence="2" type="ORF">ISP11_13615</name>
</gene>
<feature type="region of interest" description="Disordered" evidence="1">
    <location>
        <begin position="59"/>
        <end position="83"/>
    </location>
</feature>
<reference evidence="2 3" key="1">
    <citation type="submission" date="2020-11" db="EMBL/GenBank/DDBJ databases">
        <title>Identification of Lelliottia nimipressuralis from Wound Infection by Whole Genome-Based Bacterial Identification.</title>
        <authorList>
            <person name="Navarathna D.H."/>
            <person name="Choi H."/>
            <person name="Jinadatha C."/>
            <person name="Chatterjee P."/>
            <person name="Hwang M."/>
        </authorList>
    </citation>
    <scope>NUCLEOTIDE SEQUENCE [LARGE SCALE GENOMIC DNA]</scope>
    <source>
        <strain evidence="2 3">DN2020</strain>
    </source>
</reference>